<dbReference type="Proteomes" id="UP000257039">
    <property type="component" value="Unassembled WGS sequence"/>
</dbReference>
<sequence>MCTKLIPIEDVFPEIMVGAPNPMVFADEHVINLAYYDIEYNVALVTFDHCFEFRMGMPGEDMISKSPYSGLGILNFEPHVVENSPWIDELEKRYKVVSEFSRGERNYVHYLFAFHDRTFECIASGYKVKKYSAITVEQVLINLVSSNA</sequence>
<accession>A0A4P9VEG7</accession>
<dbReference type="AlphaFoldDB" id="A0A4P9VEG7"/>
<organism evidence="1 2">
    <name type="scientific">Zooshikella ganghwensis</name>
    <dbReference type="NCBI Taxonomy" id="202772"/>
    <lineage>
        <taxon>Bacteria</taxon>
        <taxon>Pseudomonadati</taxon>
        <taxon>Pseudomonadota</taxon>
        <taxon>Gammaproteobacteria</taxon>
        <taxon>Oceanospirillales</taxon>
        <taxon>Zooshikellaceae</taxon>
        <taxon>Zooshikella</taxon>
    </lineage>
</organism>
<evidence type="ECO:0000313" key="2">
    <source>
        <dbReference type="Proteomes" id="UP000257039"/>
    </source>
</evidence>
<evidence type="ECO:0000313" key="1">
    <source>
        <dbReference type="EMBL" id="RDH41443.1"/>
    </source>
</evidence>
<name>A0A4P9VEG7_9GAMM</name>
<dbReference type="RefSeq" id="WP_094789895.1">
    <property type="nucleotide sequence ID" value="NZ_NDXW01000009.1"/>
</dbReference>
<dbReference type="EMBL" id="NDXW01000009">
    <property type="protein sequence ID" value="RDH41443.1"/>
    <property type="molecule type" value="Genomic_DNA"/>
</dbReference>
<proteinExistence type="predicted"/>
<keyword evidence="2" id="KW-1185">Reference proteome</keyword>
<protein>
    <submittedName>
        <fullName evidence="1">Uncharacterized protein</fullName>
    </submittedName>
</protein>
<comment type="caution">
    <text evidence="1">The sequence shown here is derived from an EMBL/GenBank/DDBJ whole genome shotgun (WGS) entry which is preliminary data.</text>
</comment>
<gene>
    <name evidence="1" type="ORF">B9G39_28720</name>
</gene>
<reference evidence="1 2" key="1">
    <citation type="submission" date="2017-04" db="EMBL/GenBank/DDBJ databases">
        <title>Draft genome sequence of Zooshikella ganghwensis VG4 isolated from Red Sea sediments.</title>
        <authorList>
            <person name="Rehman Z."/>
            <person name="Alam I."/>
            <person name="Kamau A."/>
            <person name="Bajic V."/>
            <person name="Leiknes T."/>
        </authorList>
    </citation>
    <scope>NUCLEOTIDE SEQUENCE [LARGE SCALE GENOMIC DNA]</scope>
    <source>
        <strain evidence="1 2">VG4</strain>
    </source>
</reference>